<dbReference type="Proteomes" id="UP000557509">
    <property type="component" value="Unassembled WGS sequence"/>
</dbReference>
<keyword evidence="2" id="KW-1185">Reference proteome</keyword>
<dbReference type="AlphaFoldDB" id="A0A7J6K294"/>
<proteinExistence type="predicted"/>
<comment type="caution">
    <text evidence="1">The sequence shown here is derived from an EMBL/GenBank/DDBJ whole genome shotgun (WGS) entry which is preliminary data.</text>
</comment>
<sequence length="68" mass="7820">MVVHPFGRQRHARFKLLTIGNRLFGSIPSLKSFFPGWLADRTRVFLCPSEHTYTLFFPKPAGANRENS</sequence>
<dbReference type="EMBL" id="JAAUHK010000195">
    <property type="protein sequence ID" value="KAF4640676.1"/>
    <property type="molecule type" value="Genomic_DNA"/>
</dbReference>
<evidence type="ECO:0000313" key="1">
    <source>
        <dbReference type="EMBL" id="KAF4640676.1"/>
    </source>
</evidence>
<reference evidence="1 2" key="1">
    <citation type="submission" date="2020-03" db="EMBL/GenBank/DDBJ databases">
        <title>Genome sequence of Toxoplasma gondii RH-88 strain.</title>
        <authorList>
            <person name="Lorenzi H.A."/>
            <person name="Venepally P."/>
            <person name="Rozenberg A."/>
            <person name="Sibley D."/>
        </authorList>
    </citation>
    <scope>NUCLEOTIDE SEQUENCE [LARGE SCALE GENOMIC DNA]</scope>
    <source>
        <strain evidence="1 2">RH-88</strain>
    </source>
</reference>
<protein>
    <submittedName>
        <fullName evidence="1">Uncharacterized protein</fullName>
    </submittedName>
</protein>
<accession>A0A7J6K294</accession>
<evidence type="ECO:0000313" key="2">
    <source>
        <dbReference type="Proteomes" id="UP000557509"/>
    </source>
</evidence>
<name>A0A7J6K294_TOXGO</name>
<organism evidence="1 2">
    <name type="scientific">Toxoplasma gondii</name>
    <dbReference type="NCBI Taxonomy" id="5811"/>
    <lineage>
        <taxon>Eukaryota</taxon>
        <taxon>Sar</taxon>
        <taxon>Alveolata</taxon>
        <taxon>Apicomplexa</taxon>
        <taxon>Conoidasida</taxon>
        <taxon>Coccidia</taxon>
        <taxon>Eucoccidiorida</taxon>
        <taxon>Eimeriorina</taxon>
        <taxon>Sarcocystidae</taxon>
        <taxon>Toxoplasma</taxon>
    </lineage>
</organism>
<gene>
    <name evidence="1" type="ORF">TGRH88_046020</name>
</gene>